<comment type="caution">
    <text evidence="2">The sequence shown here is derived from an EMBL/GenBank/DDBJ whole genome shotgun (WGS) entry which is preliminary data.</text>
</comment>
<name>A0ABR4CTX2_9HELO</name>
<dbReference type="EMBL" id="JAZHXI010000003">
    <property type="protein sequence ID" value="KAL2073252.1"/>
    <property type="molecule type" value="Genomic_DNA"/>
</dbReference>
<keyword evidence="3" id="KW-1185">Reference proteome</keyword>
<feature type="compositionally biased region" description="Basic and acidic residues" evidence="1">
    <location>
        <begin position="10"/>
        <end position="24"/>
    </location>
</feature>
<feature type="compositionally biased region" description="Acidic residues" evidence="1">
    <location>
        <begin position="70"/>
        <end position="80"/>
    </location>
</feature>
<organism evidence="2 3">
    <name type="scientific">Oculimacula yallundae</name>
    <dbReference type="NCBI Taxonomy" id="86028"/>
    <lineage>
        <taxon>Eukaryota</taxon>
        <taxon>Fungi</taxon>
        <taxon>Dikarya</taxon>
        <taxon>Ascomycota</taxon>
        <taxon>Pezizomycotina</taxon>
        <taxon>Leotiomycetes</taxon>
        <taxon>Helotiales</taxon>
        <taxon>Ploettnerulaceae</taxon>
        <taxon>Oculimacula</taxon>
    </lineage>
</organism>
<feature type="compositionally biased region" description="Basic and acidic residues" evidence="1">
    <location>
        <begin position="232"/>
        <end position="248"/>
    </location>
</feature>
<dbReference type="Proteomes" id="UP001595075">
    <property type="component" value="Unassembled WGS sequence"/>
</dbReference>
<protein>
    <submittedName>
        <fullName evidence="2">Uncharacterized protein</fullName>
    </submittedName>
</protein>
<feature type="region of interest" description="Disordered" evidence="1">
    <location>
        <begin position="1"/>
        <end position="102"/>
    </location>
</feature>
<gene>
    <name evidence="2" type="ORF">VTL71DRAFT_10576</name>
</gene>
<proteinExistence type="predicted"/>
<accession>A0ABR4CTX2</accession>
<sequence length="367" mass="40600">MSSPTKLPKLKPEEVASEGPEAKIHNPTSPIQEEVEEQNNETQNLDSEPNSPWEDEYCNISDLDLSSSDSDSDSNVDESANDSSTRITTFSPLPRKSQRASQPLFSTHLTFEITISLRDDGTPAAVPRSPSPPEAIPAPTPIEVLPVLQNGNAQQGPIQVEGYVDTVDDFHYFPYLPKHIRSQILRLASPDLELLRIEFAVSEEDEEGKWRFKNGGRERFERSAMSLLQGEEEGKGKGKGKGREKDPVLPDDLPIDSDVAARVRCLGVCEELWLNPPFVPSPPTTTASPDSYKQHLTDSFQAKAITQMQNLHTFKLLVNDRTQFSGKCQQKRVRKIVLAIFEEVLEGAGGERMGPGVEVVKIGDVDA</sequence>
<reference evidence="2 3" key="1">
    <citation type="journal article" date="2024" name="Commun. Biol.">
        <title>Comparative genomic analysis of thermophilic fungi reveals convergent evolutionary adaptations and gene losses.</title>
        <authorList>
            <person name="Steindorff A.S."/>
            <person name="Aguilar-Pontes M.V."/>
            <person name="Robinson A.J."/>
            <person name="Andreopoulos B."/>
            <person name="LaButti K."/>
            <person name="Kuo A."/>
            <person name="Mondo S."/>
            <person name="Riley R."/>
            <person name="Otillar R."/>
            <person name="Haridas S."/>
            <person name="Lipzen A."/>
            <person name="Grimwood J."/>
            <person name="Schmutz J."/>
            <person name="Clum A."/>
            <person name="Reid I.D."/>
            <person name="Moisan M.C."/>
            <person name="Butler G."/>
            <person name="Nguyen T.T.M."/>
            <person name="Dewar K."/>
            <person name="Conant G."/>
            <person name="Drula E."/>
            <person name="Henrissat B."/>
            <person name="Hansel C."/>
            <person name="Singer S."/>
            <person name="Hutchinson M.I."/>
            <person name="de Vries R.P."/>
            <person name="Natvig D.O."/>
            <person name="Powell A.J."/>
            <person name="Tsang A."/>
            <person name="Grigoriev I.V."/>
        </authorList>
    </citation>
    <scope>NUCLEOTIDE SEQUENCE [LARGE SCALE GENOMIC DNA]</scope>
    <source>
        <strain evidence="2 3">CBS 494.80</strain>
    </source>
</reference>
<evidence type="ECO:0000256" key="1">
    <source>
        <dbReference type="SAM" id="MobiDB-lite"/>
    </source>
</evidence>
<evidence type="ECO:0000313" key="3">
    <source>
        <dbReference type="Proteomes" id="UP001595075"/>
    </source>
</evidence>
<evidence type="ECO:0000313" key="2">
    <source>
        <dbReference type="EMBL" id="KAL2073252.1"/>
    </source>
</evidence>
<feature type="region of interest" description="Disordered" evidence="1">
    <location>
        <begin position="224"/>
        <end position="252"/>
    </location>
</feature>